<sequence length="65" mass="7451">SLNNVLEMHSRFALRPELLFVNRSFVENPALEAFKAEVKEELAVQRVKQEAMEAKMETVIASKMT</sequence>
<feature type="non-terminal residue" evidence="1">
    <location>
        <position position="1"/>
    </location>
</feature>
<organism evidence="1 2">
    <name type="scientific">Trifolium medium</name>
    <dbReference type="NCBI Taxonomy" id="97028"/>
    <lineage>
        <taxon>Eukaryota</taxon>
        <taxon>Viridiplantae</taxon>
        <taxon>Streptophyta</taxon>
        <taxon>Embryophyta</taxon>
        <taxon>Tracheophyta</taxon>
        <taxon>Spermatophyta</taxon>
        <taxon>Magnoliopsida</taxon>
        <taxon>eudicotyledons</taxon>
        <taxon>Gunneridae</taxon>
        <taxon>Pentapetalae</taxon>
        <taxon>rosids</taxon>
        <taxon>fabids</taxon>
        <taxon>Fabales</taxon>
        <taxon>Fabaceae</taxon>
        <taxon>Papilionoideae</taxon>
        <taxon>50 kb inversion clade</taxon>
        <taxon>NPAAA clade</taxon>
        <taxon>Hologalegina</taxon>
        <taxon>IRL clade</taxon>
        <taxon>Trifolieae</taxon>
        <taxon>Trifolium</taxon>
    </lineage>
</organism>
<comment type="caution">
    <text evidence="1">The sequence shown here is derived from an EMBL/GenBank/DDBJ whole genome shotgun (WGS) entry which is preliminary data.</text>
</comment>
<dbReference type="EMBL" id="LXQA010160136">
    <property type="protein sequence ID" value="MCI27564.1"/>
    <property type="molecule type" value="Genomic_DNA"/>
</dbReference>
<name>A0A392QUQ5_9FABA</name>
<keyword evidence="2" id="KW-1185">Reference proteome</keyword>
<proteinExistence type="predicted"/>
<protein>
    <submittedName>
        <fullName evidence="1">Uncharacterized protein</fullName>
    </submittedName>
</protein>
<dbReference type="Proteomes" id="UP000265520">
    <property type="component" value="Unassembled WGS sequence"/>
</dbReference>
<evidence type="ECO:0000313" key="1">
    <source>
        <dbReference type="EMBL" id="MCI27564.1"/>
    </source>
</evidence>
<reference evidence="1 2" key="1">
    <citation type="journal article" date="2018" name="Front. Plant Sci.">
        <title>Red Clover (Trifolium pratense) and Zigzag Clover (T. medium) - A Picture of Genomic Similarities and Differences.</title>
        <authorList>
            <person name="Dluhosova J."/>
            <person name="Istvanek J."/>
            <person name="Nedelnik J."/>
            <person name="Repkova J."/>
        </authorList>
    </citation>
    <scope>NUCLEOTIDE SEQUENCE [LARGE SCALE GENOMIC DNA]</scope>
    <source>
        <strain evidence="2">cv. 10/8</strain>
        <tissue evidence="1">Leaf</tissue>
    </source>
</reference>
<dbReference type="AlphaFoldDB" id="A0A392QUQ5"/>
<accession>A0A392QUQ5</accession>
<evidence type="ECO:0000313" key="2">
    <source>
        <dbReference type="Proteomes" id="UP000265520"/>
    </source>
</evidence>